<evidence type="ECO:0000259" key="7">
    <source>
        <dbReference type="PROSITE" id="PS50850"/>
    </source>
</evidence>
<feature type="transmembrane region" description="Helical" evidence="6">
    <location>
        <begin position="380"/>
        <end position="398"/>
    </location>
</feature>
<feature type="transmembrane region" description="Helical" evidence="6">
    <location>
        <begin position="319"/>
        <end position="338"/>
    </location>
</feature>
<dbReference type="Proteomes" id="UP000781932">
    <property type="component" value="Unassembled WGS sequence"/>
</dbReference>
<feature type="transmembrane region" description="Helical" evidence="6">
    <location>
        <begin position="226"/>
        <end position="248"/>
    </location>
</feature>
<evidence type="ECO:0000256" key="5">
    <source>
        <dbReference type="ARBA" id="ARBA00023136"/>
    </source>
</evidence>
<evidence type="ECO:0000256" key="2">
    <source>
        <dbReference type="ARBA" id="ARBA00010992"/>
    </source>
</evidence>
<dbReference type="SUPFAM" id="SSF103473">
    <property type="entry name" value="MFS general substrate transporter"/>
    <property type="match status" value="1"/>
</dbReference>
<reference evidence="8" key="2">
    <citation type="submission" date="2020-11" db="EMBL/GenBank/DDBJ databases">
        <title>Whole genome sequencing of Colletotrichum sp.</title>
        <authorList>
            <person name="Li H."/>
        </authorList>
    </citation>
    <scope>NUCLEOTIDE SEQUENCE</scope>
    <source>
        <strain evidence="8">CkLH20</strain>
    </source>
</reference>
<evidence type="ECO:0000256" key="4">
    <source>
        <dbReference type="ARBA" id="ARBA00022989"/>
    </source>
</evidence>
<dbReference type="Gene3D" id="1.20.1250.20">
    <property type="entry name" value="MFS general substrate transporter like domains"/>
    <property type="match status" value="1"/>
</dbReference>
<feature type="domain" description="Major facilitator superfamily (MFS) profile" evidence="7">
    <location>
        <begin position="53"/>
        <end position="503"/>
    </location>
</feature>
<dbReference type="PANTHER" id="PTHR48022">
    <property type="entry name" value="PLASTIDIC GLUCOSE TRANSPORTER 4"/>
    <property type="match status" value="1"/>
</dbReference>
<dbReference type="PANTHER" id="PTHR48022:SF2">
    <property type="entry name" value="PLASTIDIC GLUCOSE TRANSPORTER 4"/>
    <property type="match status" value="1"/>
</dbReference>
<dbReference type="OrthoDB" id="2544694at2759"/>
<dbReference type="InterPro" id="IPR036259">
    <property type="entry name" value="MFS_trans_sf"/>
</dbReference>
<dbReference type="Pfam" id="PF00083">
    <property type="entry name" value="Sugar_tr"/>
    <property type="match status" value="1"/>
</dbReference>
<dbReference type="GeneID" id="62167551"/>
<evidence type="ECO:0000256" key="3">
    <source>
        <dbReference type="ARBA" id="ARBA00022692"/>
    </source>
</evidence>
<feature type="transmembrane region" description="Helical" evidence="6">
    <location>
        <begin position="350"/>
        <end position="371"/>
    </location>
</feature>
<comment type="subcellular location">
    <subcellularLocation>
        <location evidence="1">Membrane</location>
        <topology evidence="1">Multi-pass membrane protein</topology>
    </subcellularLocation>
</comment>
<dbReference type="InterPro" id="IPR020846">
    <property type="entry name" value="MFS_dom"/>
</dbReference>
<feature type="transmembrane region" description="Helical" evidence="6">
    <location>
        <begin position="445"/>
        <end position="468"/>
    </location>
</feature>
<feature type="transmembrane region" description="Helical" evidence="6">
    <location>
        <begin position="480"/>
        <end position="498"/>
    </location>
</feature>
<dbReference type="RefSeq" id="XP_038740122.1">
    <property type="nucleotide sequence ID" value="XM_038894477.1"/>
</dbReference>
<dbReference type="InterPro" id="IPR050360">
    <property type="entry name" value="MFS_Sugar_Transporters"/>
</dbReference>
<protein>
    <submittedName>
        <fullName evidence="8">General substrate transporter</fullName>
    </submittedName>
</protein>
<proteinExistence type="inferred from homology"/>
<dbReference type="EMBL" id="JAATWM020000051">
    <property type="protein sequence ID" value="KAF9870661.1"/>
    <property type="molecule type" value="Genomic_DNA"/>
</dbReference>
<accession>A0A9P6LF02</accession>
<feature type="transmembrane region" description="Helical" evidence="6">
    <location>
        <begin position="129"/>
        <end position="148"/>
    </location>
</feature>
<dbReference type="GO" id="GO:0016020">
    <property type="term" value="C:membrane"/>
    <property type="evidence" value="ECO:0007669"/>
    <property type="project" value="UniProtKB-SubCell"/>
</dbReference>
<dbReference type="PROSITE" id="PS50850">
    <property type="entry name" value="MFS"/>
    <property type="match status" value="1"/>
</dbReference>
<keyword evidence="5 6" id="KW-0472">Membrane</keyword>
<gene>
    <name evidence="8" type="ORF">CkaCkLH20_11763</name>
</gene>
<comment type="similarity">
    <text evidence="2">Belongs to the major facilitator superfamily. Sugar transporter (TC 2.A.1.1) family.</text>
</comment>
<keyword evidence="4 6" id="KW-1133">Transmembrane helix</keyword>
<evidence type="ECO:0000313" key="9">
    <source>
        <dbReference type="Proteomes" id="UP000781932"/>
    </source>
</evidence>
<feature type="transmembrane region" description="Helical" evidence="6">
    <location>
        <begin position="410"/>
        <end position="433"/>
    </location>
</feature>
<feature type="transmembrane region" description="Helical" evidence="6">
    <location>
        <begin position="187"/>
        <end position="206"/>
    </location>
</feature>
<organism evidence="8 9">
    <name type="scientific">Colletotrichum karsti</name>
    <dbReference type="NCBI Taxonomy" id="1095194"/>
    <lineage>
        <taxon>Eukaryota</taxon>
        <taxon>Fungi</taxon>
        <taxon>Dikarya</taxon>
        <taxon>Ascomycota</taxon>
        <taxon>Pezizomycotina</taxon>
        <taxon>Sordariomycetes</taxon>
        <taxon>Hypocreomycetidae</taxon>
        <taxon>Glomerellales</taxon>
        <taxon>Glomerellaceae</taxon>
        <taxon>Colletotrichum</taxon>
        <taxon>Colletotrichum boninense species complex</taxon>
    </lineage>
</organism>
<comment type="caution">
    <text evidence="8">The sequence shown here is derived from an EMBL/GenBank/DDBJ whole genome shotgun (WGS) entry which is preliminary data.</text>
</comment>
<dbReference type="PROSITE" id="PS00217">
    <property type="entry name" value="SUGAR_TRANSPORT_2"/>
    <property type="match status" value="1"/>
</dbReference>
<dbReference type="InterPro" id="IPR005828">
    <property type="entry name" value="MFS_sugar_transport-like"/>
</dbReference>
<evidence type="ECO:0000313" key="8">
    <source>
        <dbReference type="EMBL" id="KAF9870661.1"/>
    </source>
</evidence>
<evidence type="ECO:0000256" key="1">
    <source>
        <dbReference type="ARBA" id="ARBA00004141"/>
    </source>
</evidence>
<reference evidence="8" key="1">
    <citation type="submission" date="2020-03" db="EMBL/GenBank/DDBJ databases">
        <authorList>
            <person name="He L."/>
        </authorList>
    </citation>
    <scope>NUCLEOTIDE SEQUENCE</scope>
    <source>
        <strain evidence="8">CkLH20</strain>
    </source>
</reference>
<sequence length="545" mass="60562">MSRSDEKHTIDGMNDADHVEENLKSSDAVVLKSDHDSLGVWATVRKFKKAVIVCNLLCIAAAADGYQITLNGNIIANQGFIDHVGFRNAQGNYVLNAQYTALWGAMQSLGQLVGMVLLNPVSDAIGRKMTLYTLWVILAASLIIETTVRDWRDWTGAKLLAGIGVGCIQSTLPVYVTEWSPVNIRGAMVLAYGFWNSFGKFLPPLVLTVVQESDPTNYKLPILTQWAFLGLMLPIFVWLPETAAYYAIRGQDDRGKATLHRVNGNVPRYDVEREYAIIKNTILEEKGLHQEAEASNFKQLVSSYMECFKGPNARRTLGATLPICSQQLTGLAFLNVYASLFFKQSGFKNAFLITTIMTVISFATSIFLILGTDRLGRRPIVIIASFTCSTAMLVVGILGQVHQSSAVQNLLIFAACVWSFFSNALGMLGWAFVGEIASQNLRARTAGISAAVSVLFGLTFNTAVPIMLDVERANWGYNTAWLFFATGTLMCGLIWFHVPEPAQRNPAEMDEMYHKRIPAWKMRKYVTDVQRTQQGIMEMEDEKRE</sequence>
<dbReference type="InterPro" id="IPR005829">
    <property type="entry name" value="Sugar_transporter_CS"/>
</dbReference>
<feature type="transmembrane region" description="Helical" evidence="6">
    <location>
        <begin position="154"/>
        <end position="175"/>
    </location>
</feature>
<evidence type="ECO:0000256" key="6">
    <source>
        <dbReference type="SAM" id="Phobius"/>
    </source>
</evidence>
<keyword evidence="3 6" id="KW-0812">Transmembrane</keyword>
<dbReference type="GO" id="GO:0005351">
    <property type="term" value="F:carbohydrate:proton symporter activity"/>
    <property type="evidence" value="ECO:0007669"/>
    <property type="project" value="TreeGrafter"/>
</dbReference>
<keyword evidence="9" id="KW-1185">Reference proteome</keyword>
<name>A0A9P6LF02_9PEZI</name>
<dbReference type="AlphaFoldDB" id="A0A9P6LF02"/>